<evidence type="ECO:0000313" key="2">
    <source>
        <dbReference type="Proteomes" id="UP001187192"/>
    </source>
</evidence>
<dbReference type="Proteomes" id="UP001187192">
    <property type="component" value="Unassembled WGS sequence"/>
</dbReference>
<name>A0AA88DIH8_FICCA</name>
<dbReference type="PANTHER" id="PTHR13109:SF7">
    <property type="entry name" value="NEUROCHONDRIN"/>
    <property type="match status" value="1"/>
</dbReference>
<dbReference type="PANTHER" id="PTHR13109">
    <property type="entry name" value="NEUROCHONDRIN"/>
    <property type="match status" value="1"/>
</dbReference>
<dbReference type="EMBL" id="BTGU01000020">
    <property type="protein sequence ID" value="GMN45489.1"/>
    <property type="molecule type" value="Genomic_DNA"/>
</dbReference>
<keyword evidence="2" id="KW-1185">Reference proteome</keyword>
<reference evidence="1" key="1">
    <citation type="submission" date="2023-07" db="EMBL/GenBank/DDBJ databases">
        <title>draft genome sequence of fig (Ficus carica).</title>
        <authorList>
            <person name="Takahashi T."/>
            <person name="Nishimura K."/>
        </authorList>
    </citation>
    <scope>NUCLEOTIDE SEQUENCE</scope>
</reference>
<accession>A0AA88DIH8</accession>
<dbReference type="SUPFAM" id="SSF48371">
    <property type="entry name" value="ARM repeat"/>
    <property type="match status" value="1"/>
</dbReference>
<comment type="caution">
    <text evidence="1">The sequence shown here is derived from an EMBL/GenBank/DDBJ whole genome shotgun (WGS) entry which is preliminary data.</text>
</comment>
<dbReference type="InterPro" id="IPR016024">
    <property type="entry name" value="ARM-type_fold"/>
</dbReference>
<gene>
    <name evidence="1" type="ORF">TIFTF001_014685</name>
</gene>
<sequence>MVSLSLFLSLFFSCYAAFFVFLRLSSFPSQHSFALLPSQEESSQQERPSPTLEDCLKLLKGERDEQRLAGLLLVTKFCNGDDLPSLRRIYDAVGVRFLDRLLLTGAGKGSVTGNAGGNRDAYLQLSVTVLAAFCRAPDIAASQDMVSKIPLVLEILSKESTSAVLEECYEFLYLVSSASEDGVMTFYESAGIKVLASHMPTFPDGSHPMELAMKFVQLLLTKLSLDVVCNSYLLELSLIVATIARQFAALHDAVKFEALHLLSAILSSKYSAPLYDALRVLPDKNWANFMRDGVVAILQNRVAPTEKLQALILAESMVSILGEKWFIGPIKLPNVEEPIPADRCFLLVLEQSRVEVAVLLNELAYLKYEASKSSSSLDETIRLKQQNVATAFSLMEKIIKLISNFGENEGNFIDDGTSTKVINGLNETVGVVLEYLKDAKEHGRRKGNDLLASVRVIGSYLAEAPLACKEKVRELLGFMLSVESEEEPSPFYSVCFLLPFLCQLTMKTEGCKAMVSCGGHKAVIDCLVNLIGQDGSLEDDGRIFLACDTILNLFLKKEQLQFPLDESTVSKLLKALANWTEGINDPSVIMMASSICSLLFDFTSEDTLLRHSNFDDRTLTSLSRLIARSMASWGQGMSSDAEANMDLLEIVSAGYARWAPRYPRVRQAVER</sequence>
<protein>
    <recommendedName>
        <fullName evidence="3">Neurochondrin</fullName>
    </recommendedName>
</protein>
<organism evidence="1 2">
    <name type="scientific">Ficus carica</name>
    <name type="common">Common fig</name>
    <dbReference type="NCBI Taxonomy" id="3494"/>
    <lineage>
        <taxon>Eukaryota</taxon>
        <taxon>Viridiplantae</taxon>
        <taxon>Streptophyta</taxon>
        <taxon>Embryophyta</taxon>
        <taxon>Tracheophyta</taxon>
        <taxon>Spermatophyta</taxon>
        <taxon>Magnoliopsida</taxon>
        <taxon>eudicotyledons</taxon>
        <taxon>Gunneridae</taxon>
        <taxon>Pentapetalae</taxon>
        <taxon>rosids</taxon>
        <taxon>fabids</taxon>
        <taxon>Rosales</taxon>
        <taxon>Moraceae</taxon>
        <taxon>Ficeae</taxon>
        <taxon>Ficus</taxon>
    </lineage>
</organism>
<dbReference type="InterPro" id="IPR008709">
    <property type="entry name" value="Neurochondrin"/>
</dbReference>
<dbReference type="AlphaFoldDB" id="A0AA88DIH8"/>
<evidence type="ECO:0000313" key="1">
    <source>
        <dbReference type="EMBL" id="GMN45489.1"/>
    </source>
</evidence>
<proteinExistence type="predicted"/>
<evidence type="ECO:0008006" key="3">
    <source>
        <dbReference type="Google" id="ProtNLM"/>
    </source>
</evidence>
<dbReference type="Pfam" id="PF05536">
    <property type="entry name" value="Neurochondrin"/>
    <property type="match status" value="1"/>
</dbReference>